<evidence type="ECO:0000313" key="3">
    <source>
        <dbReference type="Proteomes" id="UP000182235"/>
    </source>
</evidence>
<dbReference type="Pfam" id="PF02661">
    <property type="entry name" value="Fic"/>
    <property type="match status" value="1"/>
</dbReference>
<dbReference type="InterPro" id="IPR003812">
    <property type="entry name" value="Fido"/>
</dbReference>
<evidence type="ECO:0000259" key="1">
    <source>
        <dbReference type="PROSITE" id="PS51459"/>
    </source>
</evidence>
<keyword evidence="3" id="KW-1185">Reference proteome</keyword>
<dbReference type="STRING" id="1447872.A0A1J9PC01"/>
<dbReference type="OrthoDB" id="3049701at2759"/>
<dbReference type="SUPFAM" id="SSF140931">
    <property type="entry name" value="Fic-like"/>
    <property type="match status" value="1"/>
</dbReference>
<dbReference type="PROSITE" id="PS51459">
    <property type="entry name" value="FIDO"/>
    <property type="match status" value="1"/>
</dbReference>
<accession>A0A1J9PC01</accession>
<dbReference type="VEuPathDB" id="FungiDB:AJ78_06062"/>
<dbReference type="AlphaFoldDB" id="A0A1J9PC01"/>
<reference evidence="2 3" key="1">
    <citation type="submission" date="2015-07" db="EMBL/GenBank/DDBJ databases">
        <title>Emmonsia species relationships and genome sequence.</title>
        <authorList>
            <consortium name="The Broad Institute Genomics Platform"/>
            <person name="Cuomo C.A."/>
            <person name="Munoz J.F."/>
            <person name="Imamovic A."/>
            <person name="Priest M.E."/>
            <person name="Young S."/>
            <person name="Clay O.K."/>
            <person name="McEwen J.G."/>
        </authorList>
    </citation>
    <scope>NUCLEOTIDE SEQUENCE [LARGE SCALE GENOMIC DNA]</scope>
    <source>
        <strain evidence="2 3">UAMH 9510</strain>
    </source>
</reference>
<dbReference type="PANTHER" id="PTHR39426">
    <property type="entry name" value="HOMOLOGY TO DEATH-ON-CURING PROTEIN OF PHAGE P1"/>
    <property type="match status" value="1"/>
</dbReference>
<gene>
    <name evidence="2" type="ORF">AJ78_06062</name>
</gene>
<name>A0A1J9PC01_9EURO</name>
<sequence>MATSVAAKKFRFLTAEQVIRLYKTSIANVGPTQPGMLESAVASPMNVKHYAQQENIFQLAANLSEKIMKNHAFMDGNKRAALLAADMFLRVNGYKLQDIPMAHDSVNQGIANAHVAVTTNQWTGEQLGSYYESVATPIASWTEDILAWRDETIEY</sequence>
<dbReference type="PANTHER" id="PTHR39426:SF1">
    <property type="entry name" value="HOMOLOGY TO DEATH-ON-CURING PROTEIN OF PHAGE P1"/>
    <property type="match status" value="1"/>
</dbReference>
<dbReference type="InterPro" id="IPR036597">
    <property type="entry name" value="Fido-like_dom_sf"/>
</dbReference>
<protein>
    <recommendedName>
        <fullName evidence="1">Fido domain-containing protein</fullName>
    </recommendedName>
</protein>
<evidence type="ECO:0000313" key="2">
    <source>
        <dbReference type="EMBL" id="OJD13490.1"/>
    </source>
</evidence>
<proteinExistence type="predicted"/>
<dbReference type="NCBIfam" id="TIGR01550">
    <property type="entry name" value="DOC_P1"/>
    <property type="match status" value="1"/>
</dbReference>
<dbReference type="InterPro" id="IPR053737">
    <property type="entry name" value="Type_II_TA_Toxin"/>
</dbReference>
<organism evidence="2 3">
    <name type="scientific">Emergomyces pasteurianus Ep9510</name>
    <dbReference type="NCBI Taxonomy" id="1447872"/>
    <lineage>
        <taxon>Eukaryota</taxon>
        <taxon>Fungi</taxon>
        <taxon>Dikarya</taxon>
        <taxon>Ascomycota</taxon>
        <taxon>Pezizomycotina</taxon>
        <taxon>Eurotiomycetes</taxon>
        <taxon>Eurotiomycetidae</taxon>
        <taxon>Onygenales</taxon>
        <taxon>Ajellomycetaceae</taxon>
        <taxon>Emergomyces</taxon>
    </lineage>
</organism>
<dbReference type="GO" id="GO:0016301">
    <property type="term" value="F:kinase activity"/>
    <property type="evidence" value="ECO:0007669"/>
    <property type="project" value="InterPro"/>
</dbReference>
<dbReference type="Proteomes" id="UP000182235">
    <property type="component" value="Unassembled WGS sequence"/>
</dbReference>
<dbReference type="Gene3D" id="1.20.120.1870">
    <property type="entry name" value="Fic/DOC protein, Fido domain"/>
    <property type="match status" value="1"/>
</dbReference>
<feature type="domain" description="Fido" evidence="1">
    <location>
        <begin position="1"/>
        <end position="133"/>
    </location>
</feature>
<dbReference type="EMBL" id="LGRN01000295">
    <property type="protein sequence ID" value="OJD13490.1"/>
    <property type="molecule type" value="Genomic_DNA"/>
</dbReference>
<dbReference type="InterPro" id="IPR006440">
    <property type="entry name" value="Doc"/>
</dbReference>
<comment type="caution">
    <text evidence="2">The sequence shown here is derived from an EMBL/GenBank/DDBJ whole genome shotgun (WGS) entry which is preliminary data.</text>
</comment>